<evidence type="ECO:0000313" key="2">
    <source>
        <dbReference type="Proteomes" id="UP000315540"/>
    </source>
</evidence>
<keyword evidence="2" id="KW-1185">Reference proteome</keyword>
<dbReference type="OrthoDB" id="7605129at2"/>
<comment type="caution">
    <text evidence="1">The sequence shown here is derived from an EMBL/GenBank/DDBJ whole genome shotgun (WGS) entry which is preliminary data.</text>
</comment>
<organism evidence="1 2">
    <name type="scientific">Aquimarina algicola</name>
    <dbReference type="NCBI Taxonomy" id="2589995"/>
    <lineage>
        <taxon>Bacteria</taxon>
        <taxon>Pseudomonadati</taxon>
        <taxon>Bacteroidota</taxon>
        <taxon>Flavobacteriia</taxon>
        <taxon>Flavobacteriales</taxon>
        <taxon>Flavobacteriaceae</taxon>
        <taxon>Aquimarina</taxon>
    </lineage>
</organism>
<dbReference type="EMBL" id="VFWZ01000003">
    <property type="protein sequence ID" value="TPN85806.1"/>
    <property type="molecule type" value="Genomic_DNA"/>
</dbReference>
<accession>A0A504J4C8</accession>
<gene>
    <name evidence="1" type="ORF">FHK87_10985</name>
</gene>
<dbReference type="Proteomes" id="UP000315540">
    <property type="component" value="Unassembled WGS sequence"/>
</dbReference>
<sequence>MKDKRPIDRKRESAGMADIGTKEDGAIIEMTKIGERLIVIKEKSIYEFMMADEIDPERTNINLPNNIHKLIINQGSESELVSRVFLTAKTLFKTELFSKEIDVNKALTLSLEILPELAILDKEISSFIEKEKQLCDEYEANRNKSVSYSIPSFGDIETRCKTIFQKADHCEQILMEIITIFFIDLGLTKQSHFPNFYEKIKTKYTEEDPFSKFLNSTLSFMKRIRAFRNAFDHRLEIVNVFDFELQKNSDVLMPSFELKHKGAKMERQSITEFLAVIVPNMIHIFENTIAYMSNKTFTPSLMANGVREIPEEKRRYRFVKYSFWAPLGVGGYYNQ</sequence>
<protein>
    <submittedName>
        <fullName evidence="1">Uncharacterized protein</fullName>
    </submittedName>
</protein>
<reference evidence="1 2" key="1">
    <citation type="submission" date="2019-06" db="EMBL/GenBank/DDBJ databases">
        <authorList>
            <person name="Meng X."/>
        </authorList>
    </citation>
    <scope>NUCLEOTIDE SEQUENCE [LARGE SCALE GENOMIC DNA]</scope>
    <source>
        <strain evidence="1 2">M625</strain>
    </source>
</reference>
<dbReference type="AlphaFoldDB" id="A0A504J4C8"/>
<dbReference type="RefSeq" id="WP_140592780.1">
    <property type="nucleotide sequence ID" value="NZ_VFWZ01000003.1"/>
</dbReference>
<evidence type="ECO:0000313" key="1">
    <source>
        <dbReference type="EMBL" id="TPN85806.1"/>
    </source>
</evidence>
<proteinExistence type="predicted"/>
<name>A0A504J4C8_9FLAO</name>